<sequence length="259" mass="28906" precursor="true">MIRYFVTLWIVVISAGSALSAFADDSSPNTAAPRRQVDSDGKVIGESLSTTGLKRITSLRYSIILRNEDGSESAVDEAKHTFQLGQEFRLVVEADTELFLYVFHESNNGLRSFLVPDRHDSAGYVPRLEPGKPLTIPQDGYFEVTPPLGIERLMVFATPEKRPELTSTEAFTEPAQLTESQRSQLKKQQDRVFNTAMNVNPGKGRPQRRDLSGPRIRLRGMSWQPKTKPGHTGKTVVVGSYDDKVKPDLFLSIPLSSRE</sequence>
<dbReference type="RefSeq" id="WP_145373699.1">
    <property type="nucleotide sequence ID" value="NZ_CP036276.1"/>
</dbReference>
<accession>A0A517ZGT1</accession>
<dbReference type="AlphaFoldDB" id="A0A517ZGT1"/>
<keyword evidence="4" id="KW-1185">Reference proteome</keyword>
<dbReference type="EMBL" id="CP036276">
    <property type="protein sequence ID" value="QDU41687.1"/>
    <property type="molecule type" value="Genomic_DNA"/>
</dbReference>
<evidence type="ECO:0000259" key="2">
    <source>
        <dbReference type="Pfam" id="PF14326"/>
    </source>
</evidence>
<dbReference type="Pfam" id="PF14326">
    <property type="entry name" value="DUF4384"/>
    <property type="match status" value="1"/>
</dbReference>
<evidence type="ECO:0000313" key="4">
    <source>
        <dbReference type="Proteomes" id="UP000319383"/>
    </source>
</evidence>
<proteinExistence type="predicted"/>
<feature type="chain" id="PRO_5022017415" description="DUF4384 domain-containing protein" evidence="1">
    <location>
        <begin position="24"/>
        <end position="259"/>
    </location>
</feature>
<dbReference type="Proteomes" id="UP000319383">
    <property type="component" value="Chromosome"/>
</dbReference>
<evidence type="ECO:0000313" key="3">
    <source>
        <dbReference type="EMBL" id="QDU41687.1"/>
    </source>
</evidence>
<name>A0A517ZGT1_9PLAN</name>
<organism evidence="3 4">
    <name type="scientific">Symmachiella dynata</name>
    <dbReference type="NCBI Taxonomy" id="2527995"/>
    <lineage>
        <taxon>Bacteria</taxon>
        <taxon>Pseudomonadati</taxon>
        <taxon>Planctomycetota</taxon>
        <taxon>Planctomycetia</taxon>
        <taxon>Planctomycetales</taxon>
        <taxon>Planctomycetaceae</taxon>
        <taxon>Symmachiella</taxon>
    </lineage>
</organism>
<feature type="signal peptide" evidence="1">
    <location>
        <begin position="1"/>
        <end position="23"/>
    </location>
</feature>
<feature type="domain" description="DUF4384" evidence="2">
    <location>
        <begin position="81"/>
        <end position="160"/>
    </location>
</feature>
<keyword evidence="1" id="KW-0732">Signal</keyword>
<dbReference type="KEGG" id="sdyn:Mal52_01400"/>
<gene>
    <name evidence="3" type="ORF">Mal52_01400</name>
</gene>
<evidence type="ECO:0000256" key="1">
    <source>
        <dbReference type="SAM" id="SignalP"/>
    </source>
</evidence>
<dbReference type="InterPro" id="IPR025493">
    <property type="entry name" value="DUF4384"/>
</dbReference>
<protein>
    <recommendedName>
        <fullName evidence="2">DUF4384 domain-containing protein</fullName>
    </recommendedName>
</protein>
<reference evidence="3 4" key="1">
    <citation type="submission" date="2019-02" db="EMBL/GenBank/DDBJ databases">
        <title>Deep-cultivation of Planctomycetes and their phenomic and genomic characterization uncovers novel biology.</title>
        <authorList>
            <person name="Wiegand S."/>
            <person name="Jogler M."/>
            <person name="Boedeker C."/>
            <person name="Pinto D."/>
            <person name="Vollmers J."/>
            <person name="Rivas-Marin E."/>
            <person name="Kohn T."/>
            <person name="Peeters S.H."/>
            <person name="Heuer A."/>
            <person name="Rast P."/>
            <person name="Oberbeckmann S."/>
            <person name="Bunk B."/>
            <person name="Jeske O."/>
            <person name="Meyerdierks A."/>
            <person name="Storesund J.E."/>
            <person name="Kallscheuer N."/>
            <person name="Luecker S."/>
            <person name="Lage O.M."/>
            <person name="Pohl T."/>
            <person name="Merkel B.J."/>
            <person name="Hornburger P."/>
            <person name="Mueller R.-W."/>
            <person name="Bruemmer F."/>
            <person name="Labrenz M."/>
            <person name="Spormann A.M."/>
            <person name="Op den Camp H."/>
            <person name="Overmann J."/>
            <person name="Amann R."/>
            <person name="Jetten M.S.M."/>
            <person name="Mascher T."/>
            <person name="Medema M.H."/>
            <person name="Devos D.P."/>
            <person name="Kaster A.-K."/>
            <person name="Ovreas L."/>
            <person name="Rohde M."/>
            <person name="Galperin M.Y."/>
            <person name="Jogler C."/>
        </authorList>
    </citation>
    <scope>NUCLEOTIDE SEQUENCE [LARGE SCALE GENOMIC DNA]</scope>
    <source>
        <strain evidence="3 4">Mal52</strain>
    </source>
</reference>